<dbReference type="Pfam" id="PF08279">
    <property type="entry name" value="HTH_11"/>
    <property type="match status" value="1"/>
</dbReference>
<gene>
    <name evidence="3" type="ORF">SAMN05216192_11795</name>
</gene>
<evidence type="ECO:0000259" key="2">
    <source>
        <dbReference type="Pfam" id="PF13280"/>
    </source>
</evidence>
<dbReference type="PANTHER" id="PTHR34580">
    <property type="match status" value="1"/>
</dbReference>
<dbReference type="OrthoDB" id="9767131at2"/>
<organism evidence="3 4">
    <name type="scientific">Paenibacillus typhae</name>
    <dbReference type="NCBI Taxonomy" id="1174501"/>
    <lineage>
        <taxon>Bacteria</taxon>
        <taxon>Bacillati</taxon>
        <taxon>Bacillota</taxon>
        <taxon>Bacilli</taxon>
        <taxon>Bacillales</taxon>
        <taxon>Paenibacillaceae</taxon>
        <taxon>Paenibacillus</taxon>
    </lineage>
</organism>
<dbReference type="AlphaFoldDB" id="A0A1G8TVL6"/>
<dbReference type="Gene3D" id="1.10.10.10">
    <property type="entry name" value="Winged helix-like DNA-binding domain superfamily/Winged helix DNA-binding domain"/>
    <property type="match status" value="1"/>
</dbReference>
<dbReference type="GO" id="GO:0003677">
    <property type="term" value="F:DNA binding"/>
    <property type="evidence" value="ECO:0007669"/>
    <property type="project" value="UniProtKB-KW"/>
</dbReference>
<evidence type="ECO:0000313" key="3">
    <source>
        <dbReference type="EMBL" id="SDJ45598.1"/>
    </source>
</evidence>
<evidence type="ECO:0000259" key="1">
    <source>
        <dbReference type="Pfam" id="PF08279"/>
    </source>
</evidence>
<reference evidence="4" key="1">
    <citation type="submission" date="2016-10" db="EMBL/GenBank/DDBJ databases">
        <authorList>
            <person name="Varghese N."/>
            <person name="Submissions S."/>
        </authorList>
    </citation>
    <scope>NUCLEOTIDE SEQUENCE [LARGE SCALE GENOMIC DNA]</scope>
    <source>
        <strain evidence="4">CGMCC 1.11012</strain>
    </source>
</reference>
<sequence length="319" mass="35131">MSKADYMLSILWMLQQRKRTAAELAEALELSVRSVYRYIDALCASGVPVIADAGPGGGFRLPEHFSAAPLFFDDDERRALVQAAAFAEGSGYPYIGALGSAIAKLKRYSNDEQLLQMQRHESGMEMLHAPSVPLTPLLAELEACAAAGLTVQMEYRKSSGQAASRRSVDPYGLVHWKGRWYVAGFCHQRGEIRSFRVDRIGQLERSGGVFIRPEGFSARQFLLDGLLPGPDQQAALVRVVIASGEEVLNDLCSHWLFGHSLAQRSPGEAVFLLDETMLLRYAPYFLLPYGRSLQIIEPAALKRKLAAAAADISAYYTES</sequence>
<dbReference type="Pfam" id="PF13280">
    <property type="entry name" value="WYL"/>
    <property type="match status" value="1"/>
</dbReference>
<feature type="domain" description="WYL" evidence="2">
    <location>
        <begin position="137"/>
        <end position="204"/>
    </location>
</feature>
<dbReference type="InterPro" id="IPR013196">
    <property type="entry name" value="HTH_11"/>
</dbReference>
<feature type="domain" description="Helix-turn-helix type 11" evidence="1">
    <location>
        <begin position="8"/>
        <end position="56"/>
    </location>
</feature>
<keyword evidence="3" id="KW-0238">DNA-binding</keyword>
<accession>A0A1G8TVL6</accession>
<dbReference type="PROSITE" id="PS52050">
    <property type="entry name" value="WYL"/>
    <property type="match status" value="1"/>
</dbReference>
<dbReference type="InterPro" id="IPR036388">
    <property type="entry name" value="WH-like_DNA-bd_sf"/>
</dbReference>
<name>A0A1G8TVL6_9BACL</name>
<dbReference type="PANTHER" id="PTHR34580:SF3">
    <property type="entry name" value="PROTEIN PAFB"/>
    <property type="match status" value="1"/>
</dbReference>
<evidence type="ECO:0000313" key="4">
    <source>
        <dbReference type="Proteomes" id="UP000199050"/>
    </source>
</evidence>
<dbReference type="InterPro" id="IPR051534">
    <property type="entry name" value="CBASS_pafABC_assoc_protein"/>
</dbReference>
<proteinExistence type="predicted"/>
<protein>
    <submittedName>
        <fullName evidence="3">Predicted DNA-binding transcriptional regulator YafY, contains an HTH and WYL domains</fullName>
    </submittedName>
</protein>
<dbReference type="InterPro" id="IPR026881">
    <property type="entry name" value="WYL_dom"/>
</dbReference>
<dbReference type="SUPFAM" id="SSF46785">
    <property type="entry name" value="Winged helix' DNA-binding domain"/>
    <property type="match status" value="1"/>
</dbReference>
<dbReference type="STRING" id="1174501.SAMN05216192_11795"/>
<dbReference type="RefSeq" id="WP_090715514.1">
    <property type="nucleotide sequence ID" value="NZ_CBCSKY010000024.1"/>
</dbReference>
<dbReference type="Proteomes" id="UP000199050">
    <property type="component" value="Unassembled WGS sequence"/>
</dbReference>
<dbReference type="EMBL" id="FNDX01000017">
    <property type="protein sequence ID" value="SDJ45598.1"/>
    <property type="molecule type" value="Genomic_DNA"/>
</dbReference>
<keyword evidence="4" id="KW-1185">Reference proteome</keyword>
<dbReference type="InterPro" id="IPR036390">
    <property type="entry name" value="WH_DNA-bd_sf"/>
</dbReference>